<keyword evidence="6" id="KW-1185">Reference proteome</keyword>
<name>A0A3Q7XD26_CICAR</name>
<evidence type="ECO:0000256" key="1">
    <source>
        <dbReference type="ARBA" id="ARBA00022737"/>
    </source>
</evidence>
<feature type="domain" description="Disease resistance N-terminal" evidence="5">
    <location>
        <begin position="65"/>
        <end position="125"/>
    </location>
</feature>
<gene>
    <name evidence="7 8" type="primary">LOC101508688</name>
</gene>
<reference evidence="7 8" key="2">
    <citation type="submission" date="2025-04" db="UniProtKB">
        <authorList>
            <consortium name="RefSeq"/>
        </authorList>
    </citation>
    <scope>IDENTIFICATION</scope>
    <source>
        <tissue evidence="7 8">Etiolated seedlings</tissue>
    </source>
</reference>
<sequence>MAEQGAEECSSNFDCLQSQASTNGCDVNENRENHKENIVEDNTNDKSNNGSKKTNDKITLQQNDKVCKELGLRNEMECIVTAMSAMEPIIVKADEQQAYSIEFRNWCLNLKTHLYEAEDMLDNLHALRNLVISQPQDGEVVGDLLRGLDHNQALSCFGTQHGELHKGTRPREWYFVESDVLFWICFWLYGVYVLEKV</sequence>
<feature type="compositionally biased region" description="Polar residues" evidence="4">
    <location>
        <begin position="45"/>
        <end position="57"/>
    </location>
</feature>
<evidence type="ECO:0000256" key="3">
    <source>
        <dbReference type="ARBA" id="ARBA00022821"/>
    </source>
</evidence>
<evidence type="ECO:0000256" key="2">
    <source>
        <dbReference type="ARBA" id="ARBA00022741"/>
    </source>
</evidence>
<evidence type="ECO:0000256" key="4">
    <source>
        <dbReference type="SAM" id="MobiDB-lite"/>
    </source>
</evidence>
<dbReference type="RefSeq" id="XP_027191433.1">
    <property type="nucleotide sequence ID" value="XM_027335632.1"/>
</dbReference>
<dbReference type="RefSeq" id="XP_027191434.1">
    <property type="nucleotide sequence ID" value="XM_027335633.1"/>
</dbReference>
<dbReference type="OrthoDB" id="415023at2759"/>
<dbReference type="AlphaFoldDB" id="A0A3Q7XD26"/>
<accession>A0A3Q7XD26</accession>
<keyword evidence="2" id="KW-0547">Nucleotide-binding</keyword>
<evidence type="ECO:0000313" key="8">
    <source>
        <dbReference type="RefSeq" id="XP_027191434.1"/>
    </source>
</evidence>
<protein>
    <submittedName>
        <fullName evidence="7 8">Uncharacterized protein LOC101508688 isoform X1</fullName>
    </submittedName>
</protein>
<keyword evidence="3" id="KW-0611">Plant defense</keyword>
<reference evidence="6" key="1">
    <citation type="journal article" date="2013" name="Nat. Biotechnol.">
        <title>Draft genome sequence of chickpea (Cicer arietinum) provides a resource for trait improvement.</title>
        <authorList>
            <person name="Varshney R.K."/>
            <person name="Song C."/>
            <person name="Saxena R.K."/>
            <person name="Azam S."/>
            <person name="Yu S."/>
            <person name="Sharpe A.G."/>
            <person name="Cannon S."/>
            <person name="Baek J."/>
            <person name="Rosen B.D."/>
            <person name="Tar'an B."/>
            <person name="Millan T."/>
            <person name="Zhang X."/>
            <person name="Ramsay L.D."/>
            <person name="Iwata A."/>
            <person name="Wang Y."/>
            <person name="Nelson W."/>
            <person name="Farmer A.D."/>
            <person name="Gaur P.M."/>
            <person name="Soderlund C."/>
            <person name="Penmetsa R.V."/>
            <person name="Xu C."/>
            <person name="Bharti A.K."/>
            <person name="He W."/>
            <person name="Winter P."/>
            <person name="Zhao S."/>
            <person name="Hane J.K."/>
            <person name="Carrasquilla-Garcia N."/>
            <person name="Condie J.A."/>
            <person name="Upadhyaya H.D."/>
            <person name="Luo M.C."/>
            <person name="Thudi M."/>
            <person name="Gowda C.L."/>
            <person name="Singh N.P."/>
            <person name="Lichtenzveig J."/>
            <person name="Gali K.K."/>
            <person name="Rubio J."/>
            <person name="Nadarajan N."/>
            <person name="Dolezel J."/>
            <person name="Bansal K.C."/>
            <person name="Xu X."/>
            <person name="Edwards D."/>
            <person name="Zhang G."/>
            <person name="Kahl G."/>
            <person name="Gil J."/>
            <person name="Singh K.B."/>
            <person name="Datta S.K."/>
            <person name="Jackson S.A."/>
            <person name="Wang J."/>
            <person name="Cook D.R."/>
        </authorList>
    </citation>
    <scope>NUCLEOTIDE SEQUENCE [LARGE SCALE GENOMIC DNA]</scope>
    <source>
        <strain evidence="6">cv. CDC Frontier</strain>
    </source>
</reference>
<evidence type="ECO:0000313" key="7">
    <source>
        <dbReference type="RefSeq" id="XP_027191433.1"/>
    </source>
</evidence>
<dbReference type="GeneID" id="101508688"/>
<organism evidence="6 8">
    <name type="scientific">Cicer arietinum</name>
    <name type="common">Chickpea</name>
    <name type="synonym">Garbanzo</name>
    <dbReference type="NCBI Taxonomy" id="3827"/>
    <lineage>
        <taxon>Eukaryota</taxon>
        <taxon>Viridiplantae</taxon>
        <taxon>Streptophyta</taxon>
        <taxon>Embryophyta</taxon>
        <taxon>Tracheophyta</taxon>
        <taxon>Spermatophyta</taxon>
        <taxon>Magnoliopsida</taxon>
        <taxon>eudicotyledons</taxon>
        <taxon>Gunneridae</taxon>
        <taxon>Pentapetalae</taxon>
        <taxon>rosids</taxon>
        <taxon>fabids</taxon>
        <taxon>Fabales</taxon>
        <taxon>Fabaceae</taxon>
        <taxon>Papilionoideae</taxon>
        <taxon>50 kb inversion clade</taxon>
        <taxon>NPAAA clade</taxon>
        <taxon>Hologalegina</taxon>
        <taxon>IRL clade</taxon>
        <taxon>Cicereae</taxon>
        <taxon>Cicer</taxon>
    </lineage>
</organism>
<evidence type="ECO:0000259" key="5">
    <source>
        <dbReference type="Pfam" id="PF18052"/>
    </source>
</evidence>
<proteinExistence type="predicted"/>
<dbReference type="Pfam" id="PF18052">
    <property type="entry name" value="Rx_N"/>
    <property type="match status" value="1"/>
</dbReference>
<dbReference type="InterPro" id="IPR041118">
    <property type="entry name" value="Rx_N"/>
</dbReference>
<dbReference type="GO" id="GO:0006952">
    <property type="term" value="P:defense response"/>
    <property type="evidence" value="ECO:0007669"/>
    <property type="project" value="UniProtKB-KW"/>
</dbReference>
<feature type="region of interest" description="Disordered" evidence="4">
    <location>
        <begin position="17"/>
        <end position="57"/>
    </location>
</feature>
<dbReference type="GO" id="GO:0000166">
    <property type="term" value="F:nucleotide binding"/>
    <property type="evidence" value="ECO:0007669"/>
    <property type="project" value="UniProtKB-KW"/>
</dbReference>
<feature type="compositionally biased region" description="Basic and acidic residues" evidence="4">
    <location>
        <begin position="28"/>
        <end position="38"/>
    </location>
</feature>
<keyword evidence="1" id="KW-0677">Repeat</keyword>
<dbReference type="Proteomes" id="UP000087171">
    <property type="component" value="Chromosome Ca6"/>
</dbReference>
<evidence type="ECO:0000313" key="6">
    <source>
        <dbReference type="Proteomes" id="UP000087171"/>
    </source>
</evidence>